<reference evidence="7" key="2">
    <citation type="submission" date="2019-07" db="EMBL/GenBank/DDBJ databases">
        <authorList>
            <person name="Yang Y."/>
            <person name="Bocs S."/>
            <person name="Baudouin L."/>
        </authorList>
    </citation>
    <scope>NUCLEOTIDE SEQUENCE</scope>
    <source>
        <tissue evidence="7">Spear leaf of Hainan Tall coconut</tissue>
    </source>
</reference>
<name>A0A8K0I4C3_COCNU</name>
<feature type="region of interest" description="Disordered" evidence="6">
    <location>
        <begin position="153"/>
        <end position="178"/>
    </location>
</feature>
<dbReference type="PANTHER" id="PTHR43895">
    <property type="entry name" value="CALCIUM/CALMODULIN-DEPENDENT PROTEIN KINASE KINASE-RELATED"/>
    <property type="match status" value="1"/>
</dbReference>
<dbReference type="GO" id="GO:0004674">
    <property type="term" value="F:protein serine/threonine kinase activity"/>
    <property type="evidence" value="ECO:0007669"/>
    <property type="project" value="UniProtKB-KW"/>
</dbReference>
<keyword evidence="5" id="KW-0067">ATP-binding</keyword>
<keyword evidence="2" id="KW-0808">Transferase</keyword>
<dbReference type="GO" id="GO:0007165">
    <property type="term" value="P:signal transduction"/>
    <property type="evidence" value="ECO:0007669"/>
    <property type="project" value="TreeGrafter"/>
</dbReference>
<proteinExistence type="predicted"/>
<dbReference type="PANTHER" id="PTHR43895:SF151">
    <property type="entry name" value="CBL-INTERACTING SERINE_THREONINE-PROTEIN KINASE 11"/>
    <property type="match status" value="1"/>
</dbReference>
<accession>A0A8K0I4C3</accession>
<organism evidence="7 8">
    <name type="scientific">Cocos nucifera</name>
    <name type="common">Coconut palm</name>
    <dbReference type="NCBI Taxonomy" id="13894"/>
    <lineage>
        <taxon>Eukaryota</taxon>
        <taxon>Viridiplantae</taxon>
        <taxon>Streptophyta</taxon>
        <taxon>Embryophyta</taxon>
        <taxon>Tracheophyta</taxon>
        <taxon>Spermatophyta</taxon>
        <taxon>Magnoliopsida</taxon>
        <taxon>Liliopsida</taxon>
        <taxon>Arecaceae</taxon>
        <taxon>Arecoideae</taxon>
        <taxon>Cocoseae</taxon>
        <taxon>Attaleinae</taxon>
        <taxon>Cocos</taxon>
    </lineage>
</organism>
<keyword evidence="4" id="KW-0418">Kinase</keyword>
<dbReference type="EMBL" id="CM017874">
    <property type="protein sequence ID" value="KAG1335214.1"/>
    <property type="molecule type" value="Genomic_DNA"/>
</dbReference>
<evidence type="ECO:0000256" key="3">
    <source>
        <dbReference type="ARBA" id="ARBA00022741"/>
    </source>
</evidence>
<dbReference type="AlphaFoldDB" id="A0A8K0I4C3"/>
<keyword evidence="1" id="KW-0723">Serine/threonine-protein kinase</keyword>
<evidence type="ECO:0000256" key="2">
    <source>
        <dbReference type="ARBA" id="ARBA00022679"/>
    </source>
</evidence>
<keyword evidence="8" id="KW-1185">Reference proteome</keyword>
<dbReference type="Gene3D" id="1.10.510.10">
    <property type="entry name" value="Transferase(Phosphotransferase) domain 1"/>
    <property type="match status" value="1"/>
</dbReference>
<protein>
    <submittedName>
        <fullName evidence="7">Uncharacterized protein</fullName>
    </submittedName>
</protein>
<evidence type="ECO:0000313" key="7">
    <source>
        <dbReference type="EMBL" id="KAG1335214.1"/>
    </source>
</evidence>
<evidence type="ECO:0000313" key="8">
    <source>
        <dbReference type="Proteomes" id="UP000797356"/>
    </source>
</evidence>
<keyword evidence="3" id="KW-0547">Nucleotide-binding</keyword>
<reference evidence="7" key="1">
    <citation type="journal article" date="2017" name="Gigascience">
        <title>The genome draft of coconut (Cocos nucifera).</title>
        <authorList>
            <person name="Xiao Y."/>
            <person name="Xu P."/>
            <person name="Fan H."/>
            <person name="Baudouin L."/>
            <person name="Xia W."/>
            <person name="Bocs S."/>
            <person name="Xu J."/>
            <person name="Li Q."/>
            <person name="Guo A."/>
            <person name="Zhou L."/>
            <person name="Li J."/>
            <person name="Wu Y."/>
            <person name="Ma Z."/>
            <person name="Armero A."/>
            <person name="Issali A.E."/>
            <person name="Liu N."/>
            <person name="Peng M."/>
            <person name="Yang Y."/>
        </authorList>
    </citation>
    <scope>NUCLEOTIDE SEQUENCE</scope>
    <source>
        <tissue evidence="7">Spear leaf of Hainan Tall coconut</tissue>
    </source>
</reference>
<dbReference type="GO" id="GO:0005524">
    <property type="term" value="F:ATP binding"/>
    <property type="evidence" value="ECO:0007669"/>
    <property type="project" value="UniProtKB-KW"/>
</dbReference>
<dbReference type="InterPro" id="IPR011009">
    <property type="entry name" value="Kinase-like_dom_sf"/>
</dbReference>
<evidence type="ECO:0000256" key="5">
    <source>
        <dbReference type="ARBA" id="ARBA00022840"/>
    </source>
</evidence>
<dbReference type="Proteomes" id="UP000797356">
    <property type="component" value="Chromosome 3"/>
</dbReference>
<evidence type="ECO:0000256" key="6">
    <source>
        <dbReference type="SAM" id="MobiDB-lite"/>
    </source>
</evidence>
<evidence type="ECO:0000256" key="1">
    <source>
        <dbReference type="ARBA" id="ARBA00022527"/>
    </source>
</evidence>
<gene>
    <name evidence="7" type="ORF">COCNU_03G013330</name>
</gene>
<comment type="caution">
    <text evidence="7">The sequence shown here is derived from an EMBL/GenBank/DDBJ whole genome shotgun (WGS) entry which is preliminary data.</text>
</comment>
<sequence>MLLPSLRSLSLFPSPFPLPPSIPLPSVTSLASESTSVVASQGRSLVLRRDPLRPHRWLSPPNFTNLCRKIRRGKYQCPKWTSPELRWLLARLLDTNPDTRATVEGILGDPWFQVGLDKNWLLSTTAAASSPSECILLDFFPFSFSASMRERVDRSGRKRGRGQHWSGHARGVGRTGGG</sequence>
<evidence type="ECO:0000256" key="4">
    <source>
        <dbReference type="ARBA" id="ARBA00022777"/>
    </source>
</evidence>
<dbReference type="SUPFAM" id="SSF56112">
    <property type="entry name" value="Protein kinase-like (PK-like)"/>
    <property type="match status" value="1"/>
</dbReference>